<keyword evidence="13" id="KW-1185">Reference proteome</keyword>
<dbReference type="SUPFAM" id="SSF55874">
    <property type="entry name" value="ATPase domain of HSP90 chaperone/DNA topoisomerase II/histidine kinase"/>
    <property type="match status" value="1"/>
</dbReference>
<evidence type="ECO:0000256" key="3">
    <source>
        <dbReference type="ARBA" id="ARBA00022553"/>
    </source>
</evidence>
<dbReference type="PANTHER" id="PTHR43047">
    <property type="entry name" value="TWO-COMPONENT HISTIDINE PROTEIN KINASE"/>
    <property type="match status" value="1"/>
</dbReference>
<evidence type="ECO:0000256" key="8">
    <source>
        <dbReference type="ARBA" id="ARBA00023026"/>
    </source>
</evidence>
<evidence type="ECO:0000313" key="12">
    <source>
        <dbReference type="EMBL" id="RVT88239.1"/>
    </source>
</evidence>
<accession>A0A3S2XWP6</accession>
<proteinExistence type="predicted"/>
<dbReference type="Pfam" id="PF02518">
    <property type="entry name" value="HATPase_c"/>
    <property type="match status" value="1"/>
</dbReference>
<dbReference type="Proteomes" id="UP000288587">
    <property type="component" value="Unassembled WGS sequence"/>
</dbReference>
<comment type="catalytic activity">
    <reaction evidence="1">
        <text>ATP + protein L-histidine = ADP + protein N-phospho-L-histidine.</text>
        <dbReference type="EC" id="2.7.13.3"/>
    </reaction>
</comment>
<dbReference type="PROSITE" id="PS50109">
    <property type="entry name" value="HIS_KIN"/>
    <property type="match status" value="1"/>
</dbReference>
<keyword evidence="4" id="KW-0808">Transferase</keyword>
<dbReference type="AlphaFoldDB" id="A0A3S2XWP6"/>
<dbReference type="RefSeq" id="WP_127681200.1">
    <property type="nucleotide sequence ID" value="NZ_SACM01000001.1"/>
</dbReference>
<keyword evidence="8" id="KW-0843">Virulence</keyword>
<reference evidence="12 13" key="1">
    <citation type="submission" date="2019-01" db="EMBL/GenBank/DDBJ databases">
        <authorList>
            <person name="Chen W.-M."/>
        </authorList>
    </citation>
    <scope>NUCLEOTIDE SEQUENCE [LARGE SCALE GENOMIC DNA]</scope>
    <source>
        <strain evidence="12 13">CCP-18</strain>
    </source>
</reference>
<dbReference type="Pfam" id="PF00512">
    <property type="entry name" value="HisKA"/>
    <property type="match status" value="1"/>
</dbReference>
<evidence type="ECO:0000256" key="4">
    <source>
        <dbReference type="ARBA" id="ARBA00022679"/>
    </source>
</evidence>
<keyword evidence="7" id="KW-0902">Two-component regulatory system</keyword>
<dbReference type="PRINTS" id="PR00344">
    <property type="entry name" value="BCTRLSENSOR"/>
</dbReference>
<protein>
    <recommendedName>
        <fullName evidence="10">Virulence sensor protein BvgS</fullName>
        <ecNumber evidence="2">2.7.13.3</ecNumber>
    </recommendedName>
</protein>
<dbReference type="EMBL" id="SACM01000001">
    <property type="protein sequence ID" value="RVT88239.1"/>
    <property type="molecule type" value="Genomic_DNA"/>
</dbReference>
<dbReference type="InterPro" id="IPR036890">
    <property type="entry name" value="HATPase_C_sf"/>
</dbReference>
<dbReference type="CDD" id="cd16922">
    <property type="entry name" value="HATPase_EvgS-ArcB-TorS-like"/>
    <property type="match status" value="1"/>
</dbReference>
<evidence type="ECO:0000256" key="1">
    <source>
        <dbReference type="ARBA" id="ARBA00000085"/>
    </source>
</evidence>
<dbReference type="Gene3D" id="1.10.287.130">
    <property type="match status" value="1"/>
</dbReference>
<dbReference type="EC" id="2.7.13.3" evidence="2"/>
<feature type="domain" description="Histidine kinase" evidence="11">
    <location>
        <begin position="129"/>
        <end position="351"/>
    </location>
</feature>
<keyword evidence="6" id="KW-0418">Kinase</keyword>
<dbReference type="InterPro" id="IPR036097">
    <property type="entry name" value="HisK_dim/P_sf"/>
</dbReference>
<dbReference type="InterPro" id="IPR005467">
    <property type="entry name" value="His_kinase_dom"/>
</dbReference>
<dbReference type="PANTHER" id="PTHR43047:SF64">
    <property type="entry name" value="HISTIDINE KINASE CONTAINING CHEY-HOMOLOGOUS RECEIVER DOMAIN AND PAS DOMAIN-RELATED"/>
    <property type="match status" value="1"/>
</dbReference>
<sequence>MLSPDATPSENDAALAAWRHGALLMAWVEPQDGRLLRANPALQEWLGKDGAGDLAHLLGHADMALEVWAHLRAGRDWHTRLKLSNATGSRWFQVSLRQPPGEGLALLTALPVRAPDEEMAESQSALVSHLSHELRTPLTGVISLTELVLSSTLGDRQRKLLEMSLQSGRNLLELINHTLDLAKVDAGAMKLDVRAFALHDCLRDALQPLLAAAHAKGVQLQARVQPGVPNELVGDALRLRQVLGNLVGNALKFTAKGQVRVDVSRAHHTGPKLRLRFAITDTGLGMTPAQVQQLFAPFAQADASIARRFGGTGLGLMISQRLVGLMGGGRIEVESSPGVGSCFSFEVDCQRGGPAA</sequence>
<dbReference type="OrthoDB" id="9810730at2"/>
<dbReference type="GO" id="GO:0000155">
    <property type="term" value="F:phosphorelay sensor kinase activity"/>
    <property type="evidence" value="ECO:0007669"/>
    <property type="project" value="InterPro"/>
</dbReference>
<evidence type="ECO:0000256" key="2">
    <source>
        <dbReference type="ARBA" id="ARBA00012438"/>
    </source>
</evidence>
<dbReference type="SMART" id="SM00387">
    <property type="entry name" value="HATPase_c"/>
    <property type="match status" value="1"/>
</dbReference>
<dbReference type="SUPFAM" id="SSF47384">
    <property type="entry name" value="Homodimeric domain of signal transducing histidine kinase"/>
    <property type="match status" value="1"/>
</dbReference>
<dbReference type="InterPro" id="IPR003594">
    <property type="entry name" value="HATPase_dom"/>
</dbReference>
<dbReference type="FunFam" id="3.30.565.10:FF:000010">
    <property type="entry name" value="Sensor histidine kinase RcsC"/>
    <property type="match status" value="1"/>
</dbReference>
<comment type="function">
    <text evidence="9">Member of the two-component regulatory system BvgS/BvgA. Phosphorylates BvgA via a four-step phosphorelay in response to environmental signals.</text>
</comment>
<dbReference type="InterPro" id="IPR003661">
    <property type="entry name" value="HisK_dim/P_dom"/>
</dbReference>
<keyword evidence="3" id="KW-0597">Phosphoprotein</keyword>
<evidence type="ECO:0000256" key="6">
    <source>
        <dbReference type="ARBA" id="ARBA00022777"/>
    </source>
</evidence>
<evidence type="ECO:0000256" key="5">
    <source>
        <dbReference type="ARBA" id="ARBA00022729"/>
    </source>
</evidence>
<organism evidence="12 13">
    <name type="scientific">Inhella crocodyli</name>
    <dbReference type="NCBI Taxonomy" id="2499851"/>
    <lineage>
        <taxon>Bacteria</taxon>
        <taxon>Pseudomonadati</taxon>
        <taxon>Pseudomonadota</taxon>
        <taxon>Betaproteobacteria</taxon>
        <taxon>Burkholderiales</taxon>
        <taxon>Sphaerotilaceae</taxon>
        <taxon>Inhella</taxon>
    </lineage>
</organism>
<evidence type="ECO:0000256" key="10">
    <source>
        <dbReference type="ARBA" id="ARBA00070152"/>
    </source>
</evidence>
<evidence type="ECO:0000256" key="9">
    <source>
        <dbReference type="ARBA" id="ARBA00058004"/>
    </source>
</evidence>
<keyword evidence="5" id="KW-0732">Signal</keyword>
<comment type="caution">
    <text evidence="12">The sequence shown here is derived from an EMBL/GenBank/DDBJ whole genome shotgun (WGS) entry which is preliminary data.</text>
</comment>
<name>A0A3S2XWP6_9BURK</name>
<dbReference type="Gene3D" id="3.30.565.10">
    <property type="entry name" value="Histidine kinase-like ATPase, C-terminal domain"/>
    <property type="match status" value="1"/>
</dbReference>
<gene>
    <name evidence="12" type="ORF">EOD73_04360</name>
</gene>
<dbReference type="InterPro" id="IPR004358">
    <property type="entry name" value="Sig_transdc_His_kin-like_C"/>
</dbReference>
<dbReference type="CDD" id="cd00082">
    <property type="entry name" value="HisKA"/>
    <property type="match status" value="1"/>
</dbReference>
<evidence type="ECO:0000256" key="7">
    <source>
        <dbReference type="ARBA" id="ARBA00023012"/>
    </source>
</evidence>
<dbReference type="SMART" id="SM00388">
    <property type="entry name" value="HisKA"/>
    <property type="match status" value="1"/>
</dbReference>
<evidence type="ECO:0000259" key="11">
    <source>
        <dbReference type="PROSITE" id="PS50109"/>
    </source>
</evidence>
<evidence type="ECO:0000313" key="13">
    <source>
        <dbReference type="Proteomes" id="UP000288587"/>
    </source>
</evidence>